<dbReference type="PIRSF" id="PIRSF000193">
    <property type="entry name" value="Pyrrol-5-carb_rd"/>
    <property type="match status" value="1"/>
</dbReference>
<dbReference type="Pfam" id="PF03807">
    <property type="entry name" value="F420_oxidored"/>
    <property type="match status" value="1"/>
</dbReference>
<dbReference type="PROSITE" id="PS00521">
    <property type="entry name" value="P5CR"/>
    <property type="match status" value="1"/>
</dbReference>
<dbReference type="InterPro" id="IPR053790">
    <property type="entry name" value="P5CR-like_CS"/>
</dbReference>
<organism evidence="10 11">
    <name type="scientific">Melioribacter roseus (strain DSM 23840 / JCM 17771 / VKM B-2668 / P3M-2)</name>
    <dbReference type="NCBI Taxonomy" id="1191523"/>
    <lineage>
        <taxon>Bacteria</taxon>
        <taxon>Pseudomonadati</taxon>
        <taxon>Ignavibacteriota</taxon>
        <taxon>Ignavibacteria</taxon>
        <taxon>Ignavibacteriales</taxon>
        <taxon>Melioribacteraceae</taxon>
        <taxon>Melioribacter</taxon>
    </lineage>
</organism>
<evidence type="ECO:0000313" key="10">
    <source>
        <dbReference type="EMBL" id="AFN73475.1"/>
    </source>
</evidence>
<dbReference type="Pfam" id="PF14748">
    <property type="entry name" value="P5CR_dimer"/>
    <property type="match status" value="1"/>
</dbReference>
<dbReference type="UniPathway" id="UPA00098">
    <property type="reaction ID" value="UER00361"/>
</dbReference>
<evidence type="ECO:0000256" key="7">
    <source>
        <dbReference type="RuleBase" id="RU003903"/>
    </source>
</evidence>
<protein>
    <recommendedName>
        <fullName evidence="4 5">Pyrroline-5-carboxylate reductase</fullName>
        <shortName evidence="4">P5C reductase</shortName>
        <shortName evidence="4">P5CR</shortName>
        <ecNumber evidence="4 5">1.5.1.2</ecNumber>
    </recommendedName>
    <alternativeName>
        <fullName evidence="4">PCA reductase</fullName>
    </alternativeName>
</protein>
<dbReference type="EC" id="1.5.1.2" evidence="4 5"/>
<keyword evidence="4 7" id="KW-0641">Proline biosynthesis</keyword>
<comment type="catalytic activity">
    <reaction evidence="4 7">
        <text>L-proline + NADP(+) = (S)-1-pyrroline-5-carboxylate + NADPH + 2 H(+)</text>
        <dbReference type="Rhea" id="RHEA:14109"/>
        <dbReference type="ChEBI" id="CHEBI:15378"/>
        <dbReference type="ChEBI" id="CHEBI:17388"/>
        <dbReference type="ChEBI" id="CHEBI:57783"/>
        <dbReference type="ChEBI" id="CHEBI:58349"/>
        <dbReference type="ChEBI" id="CHEBI:60039"/>
        <dbReference type="EC" id="1.5.1.2"/>
    </reaction>
</comment>
<dbReference type="NCBIfam" id="TIGR00112">
    <property type="entry name" value="proC"/>
    <property type="match status" value="1"/>
</dbReference>
<dbReference type="FunFam" id="1.10.3730.10:FF:000001">
    <property type="entry name" value="Pyrroline-5-carboxylate reductase"/>
    <property type="match status" value="1"/>
</dbReference>
<keyword evidence="4 7" id="KW-0028">Amino-acid biosynthesis</keyword>
<evidence type="ECO:0000256" key="4">
    <source>
        <dbReference type="HAMAP-Rule" id="MF_01925"/>
    </source>
</evidence>
<dbReference type="PATRIC" id="fig|1191523.3.peg.237"/>
<dbReference type="OrthoDB" id="9805754at2"/>
<dbReference type="eggNOG" id="COG0345">
    <property type="taxonomic scope" value="Bacteria"/>
</dbReference>
<dbReference type="EMBL" id="CP003557">
    <property type="protein sequence ID" value="AFN73475.1"/>
    <property type="molecule type" value="Genomic_DNA"/>
</dbReference>
<comment type="pathway">
    <text evidence="4 7">Amino-acid biosynthesis; L-proline biosynthesis; L-proline from L-glutamate 5-semialdehyde: step 1/1.</text>
</comment>
<dbReference type="GO" id="GO:0005737">
    <property type="term" value="C:cytoplasm"/>
    <property type="evidence" value="ECO:0007669"/>
    <property type="project" value="UniProtKB-SubCell"/>
</dbReference>
<name>I6Z2X2_MELRP</name>
<dbReference type="GO" id="GO:0055129">
    <property type="term" value="P:L-proline biosynthetic process"/>
    <property type="evidence" value="ECO:0007669"/>
    <property type="project" value="UniProtKB-UniRule"/>
</dbReference>
<dbReference type="PANTHER" id="PTHR11645">
    <property type="entry name" value="PYRROLINE-5-CARBOXYLATE REDUCTASE"/>
    <property type="match status" value="1"/>
</dbReference>
<dbReference type="KEGG" id="mro:MROS_0231"/>
<keyword evidence="2 4" id="KW-0521">NADP</keyword>
<accession>I6Z2X2</accession>
<dbReference type="AlphaFoldDB" id="I6Z2X2"/>
<evidence type="ECO:0000256" key="5">
    <source>
        <dbReference type="NCBIfam" id="TIGR00112"/>
    </source>
</evidence>
<evidence type="ECO:0000256" key="3">
    <source>
        <dbReference type="ARBA" id="ARBA00023002"/>
    </source>
</evidence>
<dbReference type="HAMAP" id="MF_01925">
    <property type="entry name" value="P5C_reductase"/>
    <property type="match status" value="1"/>
</dbReference>
<dbReference type="PANTHER" id="PTHR11645:SF0">
    <property type="entry name" value="PYRROLINE-5-CARBOXYLATE REDUCTASE 3"/>
    <property type="match status" value="1"/>
</dbReference>
<comment type="similarity">
    <text evidence="1 4 7">Belongs to the pyrroline-5-carboxylate reductase family.</text>
</comment>
<sequence>MKITILGCGNMGLTYARAFLQYHKTTFDDLTLIAKDEKHATELNSMKLGKVITGITPDAMQCDVLILAVKPQDFIGVAGSLKGKIPPETLLISILAGVKLDTLQEKLGHKYIVRAMPNMPAQFGMGITVYIPSSDANVHHLSTVENLLNTTGRTFMIENENLMDGVTALSGSGPAYFYYIVKIMTDTAKKMGFDESLANLLVMHTMHGAFHVMNNSDTGLDELIRKVASKGGTTEAALKTMKDNKFDEIFATALLNAEKRSKELSELNGK</sequence>
<feature type="binding site" evidence="6">
    <location>
        <begin position="6"/>
        <end position="11"/>
    </location>
    <ligand>
        <name>NADP(+)</name>
        <dbReference type="ChEBI" id="CHEBI:58349"/>
    </ligand>
</feature>
<dbReference type="RefSeq" id="WP_014854912.1">
    <property type="nucleotide sequence ID" value="NC_018178.1"/>
</dbReference>
<dbReference type="InterPro" id="IPR029036">
    <property type="entry name" value="P5CR_dimer"/>
</dbReference>
<dbReference type="SUPFAM" id="SSF48179">
    <property type="entry name" value="6-phosphogluconate dehydrogenase C-terminal domain-like"/>
    <property type="match status" value="1"/>
</dbReference>
<evidence type="ECO:0000256" key="1">
    <source>
        <dbReference type="ARBA" id="ARBA00005525"/>
    </source>
</evidence>
<dbReference type="SUPFAM" id="SSF51735">
    <property type="entry name" value="NAD(P)-binding Rossmann-fold domains"/>
    <property type="match status" value="1"/>
</dbReference>
<evidence type="ECO:0000256" key="6">
    <source>
        <dbReference type="PIRSR" id="PIRSR000193-1"/>
    </source>
</evidence>
<proteinExistence type="inferred from homology"/>
<keyword evidence="3 4" id="KW-0560">Oxidoreductase</keyword>
<evidence type="ECO:0000259" key="8">
    <source>
        <dbReference type="Pfam" id="PF03807"/>
    </source>
</evidence>
<comment type="subcellular location">
    <subcellularLocation>
        <location evidence="4">Cytoplasm</location>
    </subcellularLocation>
</comment>
<dbReference type="InterPro" id="IPR036291">
    <property type="entry name" value="NAD(P)-bd_dom_sf"/>
</dbReference>
<keyword evidence="11" id="KW-1185">Reference proteome</keyword>
<dbReference type="STRING" id="1191523.MROS_0231"/>
<dbReference type="InterPro" id="IPR028939">
    <property type="entry name" value="P5C_Rdtase_cat_N"/>
</dbReference>
<feature type="binding site" evidence="6">
    <location>
        <begin position="68"/>
        <end position="71"/>
    </location>
    <ligand>
        <name>NADP(+)</name>
        <dbReference type="ChEBI" id="CHEBI:58349"/>
    </ligand>
</feature>
<comment type="function">
    <text evidence="4">Catalyzes the reduction of 1-pyrroline-5-carboxylate (PCA) to L-proline.</text>
</comment>
<dbReference type="GO" id="GO:0004735">
    <property type="term" value="F:pyrroline-5-carboxylate reductase activity"/>
    <property type="evidence" value="ECO:0007669"/>
    <property type="project" value="UniProtKB-UniRule"/>
</dbReference>
<evidence type="ECO:0000313" key="11">
    <source>
        <dbReference type="Proteomes" id="UP000009011"/>
    </source>
</evidence>
<evidence type="ECO:0000259" key="9">
    <source>
        <dbReference type="Pfam" id="PF14748"/>
    </source>
</evidence>
<comment type="catalytic activity">
    <reaction evidence="4">
        <text>L-proline + NAD(+) = (S)-1-pyrroline-5-carboxylate + NADH + 2 H(+)</text>
        <dbReference type="Rhea" id="RHEA:14105"/>
        <dbReference type="ChEBI" id="CHEBI:15378"/>
        <dbReference type="ChEBI" id="CHEBI:17388"/>
        <dbReference type="ChEBI" id="CHEBI:57540"/>
        <dbReference type="ChEBI" id="CHEBI:57945"/>
        <dbReference type="ChEBI" id="CHEBI:60039"/>
        <dbReference type="EC" id="1.5.1.2"/>
    </reaction>
</comment>
<keyword evidence="4" id="KW-0963">Cytoplasm</keyword>
<gene>
    <name evidence="4" type="primary">proC</name>
    <name evidence="10" type="ordered locus">MROS_0231</name>
</gene>
<dbReference type="Gene3D" id="1.10.3730.10">
    <property type="entry name" value="ProC C-terminal domain-like"/>
    <property type="match status" value="1"/>
</dbReference>
<reference evidence="10 11" key="1">
    <citation type="journal article" date="2013" name="PLoS ONE">
        <title>Genomic analysis of Melioribacter roseus, facultatively anaerobic organotrophic bacterium representing a novel deep lineage within Bacteriodetes/Chlorobi group.</title>
        <authorList>
            <person name="Kadnikov V.V."/>
            <person name="Mardanov A.V."/>
            <person name="Podosokorskaya O.A."/>
            <person name="Gavrilov S.N."/>
            <person name="Kublanov I.V."/>
            <person name="Beletsky A.V."/>
            <person name="Bonch-Osmolovskaya E.A."/>
            <person name="Ravin N.V."/>
        </authorList>
    </citation>
    <scope>NUCLEOTIDE SEQUENCE [LARGE SCALE GENOMIC DNA]</scope>
    <source>
        <strain evidence="11">JCM 17771 / P3M-2</strain>
    </source>
</reference>
<feature type="domain" description="Pyrroline-5-carboxylate reductase dimerisation" evidence="9">
    <location>
        <begin position="160"/>
        <end position="264"/>
    </location>
</feature>
<evidence type="ECO:0000256" key="2">
    <source>
        <dbReference type="ARBA" id="ARBA00022857"/>
    </source>
</evidence>
<feature type="domain" description="Pyrroline-5-carboxylate reductase catalytic N-terminal" evidence="8">
    <location>
        <begin position="2"/>
        <end position="97"/>
    </location>
</feature>
<dbReference type="Proteomes" id="UP000009011">
    <property type="component" value="Chromosome"/>
</dbReference>
<dbReference type="HOGENOM" id="CLU_042344_0_1_10"/>
<dbReference type="InterPro" id="IPR000304">
    <property type="entry name" value="Pyrroline-COOH_reductase"/>
</dbReference>
<dbReference type="Gene3D" id="3.40.50.720">
    <property type="entry name" value="NAD(P)-binding Rossmann-like Domain"/>
    <property type="match status" value="1"/>
</dbReference>
<dbReference type="InterPro" id="IPR008927">
    <property type="entry name" value="6-PGluconate_DH-like_C_sf"/>
</dbReference>